<dbReference type="KEGG" id="cnan:A2G96_17945"/>
<protein>
    <submittedName>
        <fullName evidence="1">Uncharacterized protein</fullName>
    </submittedName>
</protein>
<dbReference type="EMBL" id="CP014844">
    <property type="protein sequence ID" value="AMR79473.1"/>
    <property type="molecule type" value="Genomic_DNA"/>
</dbReference>
<evidence type="ECO:0000313" key="2">
    <source>
        <dbReference type="Proteomes" id="UP000075238"/>
    </source>
</evidence>
<dbReference type="Proteomes" id="UP000075238">
    <property type="component" value="Chromosome 1"/>
</dbReference>
<dbReference type="STRING" id="1796606.A2G96_17945"/>
<evidence type="ECO:0000313" key="1">
    <source>
        <dbReference type="EMBL" id="AMR79473.1"/>
    </source>
</evidence>
<sequence length="83" mass="9172">MLTDVSWCKVGPLYVEHDAAFFNVELADSELLVSAMPDGYITVSDVFGANALRWNADRTGVHMEVYEMVKQLSGGSHEHLQTA</sequence>
<keyword evidence="2" id="KW-1185">Reference proteome</keyword>
<name>A0A142JN11_9BURK</name>
<dbReference type="AlphaFoldDB" id="A0A142JN11"/>
<gene>
    <name evidence="1" type="ORF">A2G96_17945</name>
</gene>
<organism evidence="1 2">
    <name type="scientific">Cupriavidus nantongensis</name>
    <dbReference type="NCBI Taxonomy" id="1796606"/>
    <lineage>
        <taxon>Bacteria</taxon>
        <taxon>Pseudomonadati</taxon>
        <taxon>Pseudomonadota</taxon>
        <taxon>Betaproteobacteria</taxon>
        <taxon>Burkholderiales</taxon>
        <taxon>Burkholderiaceae</taxon>
        <taxon>Cupriavidus</taxon>
    </lineage>
</organism>
<dbReference type="RefSeq" id="WP_062801438.1">
    <property type="nucleotide sequence ID" value="NZ_CP014844.1"/>
</dbReference>
<proteinExistence type="predicted"/>
<reference evidence="1 2" key="1">
    <citation type="submission" date="2016-03" db="EMBL/GenBank/DDBJ databases">
        <title>Complete genome sequence of a novel chlorpyrifos degrading bacterium, Cupriavidus nantongensis sp. X1.</title>
        <authorList>
            <person name="Fang L."/>
        </authorList>
    </citation>
    <scope>NUCLEOTIDE SEQUENCE [LARGE SCALE GENOMIC DNA]</scope>
    <source>
        <strain evidence="1 2">X1</strain>
    </source>
</reference>
<accession>A0A142JN11</accession>